<proteinExistence type="inferred from homology"/>
<dbReference type="PANTHER" id="PTHR11895">
    <property type="entry name" value="TRANSAMIDASE"/>
    <property type="match status" value="1"/>
</dbReference>
<dbReference type="OrthoDB" id="9777859at2"/>
<dbReference type="SUPFAM" id="SSF75304">
    <property type="entry name" value="Amidase signature (AS) enzymes"/>
    <property type="match status" value="1"/>
</dbReference>
<gene>
    <name evidence="3" type="primary">aam</name>
    <name evidence="3" type="ORF">PAM7971_02923</name>
</gene>
<dbReference type="InterPro" id="IPR036928">
    <property type="entry name" value="AS_sf"/>
</dbReference>
<dbReference type="Pfam" id="PF01425">
    <property type="entry name" value="Amidase"/>
    <property type="match status" value="1"/>
</dbReference>
<evidence type="ECO:0000256" key="1">
    <source>
        <dbReference type="ARBA" id="ARBA00009199"/>
    </source>
</evidence>
<protein>
    <submittedName>
        <fullName evidence="3">Acylamidase</fullName>
        <ecNumber evidence="3">3.5.1.13</ecNumber>
    </submittedName>
</protein>
<accession>A0A1Y5T6D6</accession>
<sequence length="473" mass="51052">MSEIWQNDIWALSAMLASSETTAQDLLTQYRSRINDLNGAVNAVVYLNPQALDEAKESDLRRAQGRALGPLDGIPMLIKDNLNATGMPTTWGSPLFADYIPESDEIPIERLRQAGVVFMGKTNVPEFTVEGVTENPIFGVTRNPWDTTKIPGGSSGGSVAAVALGLSPCSVGTDGGGSVRRPASYTNLVGMKTSIGRVPRGNGLPQLLLDMETVGPITRSVRDQAMLLDALSGPDRRDHRSMRFGAPSFCATLDEAPKNLRILAVEIIDNAPVDPEITRSFRAMTDTLASLGHDVSFGPLPVDVRPLYERWTTIADIGLALLLQRNPDMAKTASPKYVDWAHKSYHAPHLLEIIEIIDTLRNQAAMAFDSVDIIMTPSSAAMPWSTEMPFPTHINGGPSGPRGSAVFSGWVNAIGHPAISIPGQHGVSGMPIGVQFTSDFGQDAMLLSLAQQIEQSTPWQTNWPSLAHKENLV</sequence>
<comment type="similarity">
    <text evidence="1">Belongs to the amidase family.</text>
</comment>
<dbReference type="EC" id="3.5.1.13" evidence="3"/>
<dbReference type="Gene3D" id="3.90.1300.10">
    <property type="entry name" value="Amidase signature (AS) domain"/>
    <property type="match status" value="1"/>
</dbReference>
<dbReference type="GO" id="GO:0047680">
    <property type="term" value="F:aryl-acylamidase activity"/>
    <property type="evidence" value="ECO:0007669"/>
    <property type="project" value="UniProtKB-EC"/>
</dbReference>
<keyword evidence="4" id="KW-1185">Reference proteome</keyword>
<evidence type="ECO:0000259" key="2">
    <source>
        <dbReference type="Pfam" id="PF01425"/>
    </source>
</evidence>
<dbReference type="InterPro" id="IPR023631">
    <property type="entry name" value="Amidase_dom"/>
</dbReference>
<dbReference type="Proteomes" id="UP000193307">
    <property type="component" value="Unassembled WGS sequence"/>
</dbReference>
<dbReference type="EMBL" id="FWFW01000010">
    <property type="protein sequence ID" value="SLN56574.1"/>
    <property type="molecule type" value="Genomic_DNA"/>
</dbReference>
<reference evidence="3 4" key="1">
    <citation type="submission" date="2017-03" db="EMBL/GenBank/DDBJ databases">
        <authorList>
            <person name="Afonso C.L."/>
            <person name="Miller P.J."/>
            <person name="Scott M.A."/>
            <person name="Spackman E."/>
            <person name="Goraichik I."/>
            <person name="Dimitrov K.M."/>
            <person name="Suarez D.L."/>
            <person name="Swayne D.E."/>
        </authorList>
    </citation>
    <scope>NUCLEOTIDE SEQUENCE [LARGE SCALE GENOMIC DNA]</scope>
    <source>
        <strain evidence="3 4">CECT 7971</strain>
    </source>
</reference>
<dbReference type="PANTHER" id="PTHR11895:SF7">
    <property type="entry name" value="GLUTAMYL-TRNA(GLN) AMIDOTRANSFERASE SUBUNIT A, MITOCHONDRIAL"/>
    <property type="match status" value="1"/>
</dbReference>
<dbReference type="InterPro" id="IPR000120">
    <property type="entry name" value="Amidase"/>
</dbReference>
<dbReference type="RefSeq" id="WP_085850023.1">
    <property type="nucleotide sequence ID" value="NZ_FNZV01000014.1"/>
</dbReference>
<feature type="domain" description="Amidase" evidence="2">
    <location>
        <begin position="26"/>
        <end position="447"/>
    </location>
</feature>
<evidence type="ECO:0000313" key="4">
    <source>
        <dbReference type="Proteomes" id="UP000193307"/>
    </source>
</evidence>
<evidence type="ECO:0000313" key="3">
    <source>
        <dbReference type="EMBL" id="SLN56574.1"/>
    </source>
</evidence>
<organism evidence="3 4">
    <name type="scientific">Pacificibacter marinus</name>
    <dbReference type="NCBI Taxonomy" id="658057"/>
    <lineage>
        <taxon>Bacteria</taxon>
        <taxon>Pseudomonadati</taxon>
        <taxon>Pseudomonadota</taxon>
        <taxon>Alphaproteobacteria</taxon>
        <taxon>Rhodobacterales</taxon>
        <taxon>Roseobacteraceae</taxon>
        <taxon>Pacificibacter</taxon>
    </lineage>
</organism>
<dbReference type="AlphaFoldDB" id="A0A1Y5T6D6"/>
<keyword evidence="3" id="KW-0378">Hydrolase</keyword>
<dbReference type="STRING" id="658057.SAMN04488032_11461"/>
<name>A0A1Y5T6D6_9RHOB</name>